<keyword evidence="6 15" id="KW-0698">rRNA processing</keyword>
<dbReference type="Pfam" id="PF14622">
    <property type="entry name" value="Ribonucleas_3_3"/>
    <property type="match status" value="1"/>
</dbReference>
<comment type="subcellular location">
    <subcellularLocation>
        <location evidence="2 15">Cytoplasm</location>
    </subcellularLocation>
</comment>
<dbReference type="Gene3D" id="3.30.160.20">
    <property type="match status" value="1"/>
</dbReference>
<dbReference type="GO" id="GO:0008033">
    <property type="term" value="P:tRNA processing"/>
    <property type="evidence" value="ECO:0007669"/>
    <property type="project" value="UniProtKB-KW"/>
</dbReference>
<keyword evidence="13 15" id="KW-0460">Magnesium</keyword>
<dbReference type="FunFam" id="1.10.1520.10:FF:000001">
    <property type="entry name" value="Ribonuclease 3"/>
    <property type="match status" value="1"/>
</dbReference>
<evidence type="ECO:0000256" key="2">
    <source>
        <dbReference type="ARBA" id="ARBA00004496"/>
    </source>
</evidence>
<feature type="binding site" evidence="15">
    <location>
        <position position="133"/>
    </location>
    <ligand>
        <name>Mg(2+)</name>
        <dbReference type="ChEBI" id="CHEBI:18420"/>
    </ligand>
</feature>
<evidence type="ECO:0000313" key="18">
    <source>
        <dbReference type="EMBL" id="TDM03219.1"/>
    </source>
</evidence>
<keyword evidence="11 15" id="KW-0255">Endonuclease</keyword>
<dbReference type="PROSITE" id="PS50142">
    <property type="entry name" value="RNASE_3_2"/>
    <property type="match status" value="1"/>
</dbReference>
<dbReference type="InterPro" id="IPR000999">
    <property type="entry name" value="RNase_III_dom"/>
</dbReference>
<evidence type="ECO:0000256" key="9">
    <source>
        <dbReference type="ARBA" id="ARBA00022722"/>
    </source>
</evidence>
<dbReference type="PROSITE" id="PS00517">
    <property type="entry name" value="RNASE_3_1"/>
    <property type="match status" value="1"/>
</dbReference>
<evidence type="ECO:0000259" key="17">
    <source>
        <dbReference type="PROSITE" id="PS50142"/>
    </source>
</evidence>
<dbReference type="EC" id="3.1.26.3" evidence="15"/>
<evidence type="ECO:0000256" key="12">
    <source>
        <dbReference type="ARBA" id="ARBA00022801"/>
    </source>
</evidence>
<keyword evidence="14 15" id="KW-0694">RNA-binding</keyword>
<dbReference type="FunFam" id="3.30.160.20:FF:000003">
    <property type="entry name" value="Ribonuclease 3"/>
    <property type="match status" value="1"/>
</dbReference>
<dbReference type="InterPro" id="IPR036389">
    <property type="entry name" value="RNase_III_sf"/>
</dbReference>
<dbReference type="GO" id="GO:0046872">
    <property type="term" value="F:metal ion binding"/>
    <property type="evidence" value="ECO:0007669"/>
    <property type="project" value="UniProtKB-KW"/>
</dbReference>
<comment type="catalytic activity">
    <reaction evidence="1 15">
        <text>Endonucleolytic cleavage to 5'-phosphomonoester.</text>
        <dbReference type="EC" id="3.1.26.3"/>
    </reaction>
</comment>
<keyword evidence="7 15" id="KW-0507">mRNA processing</keyword>
<proteinExistence type="inferred from homology"/>
<dbReference type="SUPFAM" id="SSF54768">
    <property type="entry name" value="dsRNA-binding domain-like"/>
    <property type="match status" value="1"/>
</dbReference>
<dbReference type="GO" id="GO:0006397">
    <property type="term" value="P:mRNA processing"/>
    <property type="evidence" value="ECO:0007669"/>
    <property type="project" value="UniProtKB-UniRule"/>
</dbReference>
<dbReference type="CDD" id="cd00593">
    <property type="entry name" value="RIBOc"/>
    <property type="match status" value="1"/>
</dbReference>
<dbReference type="HAMAP" id="MF_00104">
    <property type="entry name" value="RNase_III"/>
    <property type="match status" value="1"/>
</dbReference>
<evidence type="ECO:0000256" key="4">
    <source>
        <dbReference type="ARBA" id="ARBA00011738"/>
    </source>
</evidence>
<dbReference type="GO" id="GO:0006364">
    <property type="term" value="P:rRNA processing"/>
    <property type="evidence" value="ECO:0007669"/>
    <property type="project" value="UniProtKB-UniRule"/>
</dbReference>
<evidence type="ECO:0000256" key="10">
    <source>
        <dbReference type="ARBA" id="ARBA00022723"/>
    </source>
</evidence>
<dbReference type="Gene3D" id="1.10.1520.10">
    <property type="entry name" value="Ribonuclease III domain"/>
    <property type="match status" value="1"/>
</dbReference>
<dbReference type="Pfam" id="PF00035">
    <property type="entry name" value="dsrm"/>
    <property type="match status" value="1"/>
</dbReference>
<dbReference type="PANTHER" id="PTHR11207">
    <property type="entry name" value="RIBONUCLEASE III"/>
    <property type="match status" value="1"/>
</dbReference>
<evidence type="ECO:0000256" key="1">
    <source>
        <dbReference type="ARBA" id="ARBA00000109"/>
    </source>
</evidence>
<evidence type="ECO:0000256" key="13">
    <source>
        <dbReference type="ARBA" id="ARBA00022842"/>
    </source>
</evidence>
<comment type="subunit">
    <text evidence="4 15">Homodimer.</text>
</comment>
<dbReference type="SMART" id="SM00358">
    <property type="entry name" value="DSRM"/>
    <property type="match status" value="1"/>
</dbReference>
<dbReference type="InterPro" id="IPR011907">
    <property type="entry name" value="RNase_III"/>
</dbReference>
<accession>A0A4R6BMZ6</accession>
<keyword evidence="10 15" id="KW-0479">Metal-binding</keyword>
<dbReference type="GO" id="GO:0004525">
    <property type="term" value="F:ribonuclease III activity"/>
    <property type="evidence" value="ECO:0007669"/>
    <property type="project" value="UniProtKB-UniRule"/>
</dbReference>
<feature type="domain" description="RNase III" evidence="17">
    <location>
        <begin position="8"/>
        <end position="144"/>
    </location>
</feature>
<evidence type="ECO:0000256" key="15">
    <source>
        <dbReference type="HAMAP-Rule" id="MF_00104"/>
    </source>
</evidence>
<dbReference type="CDD" id="cd10845">
    <property type="entry name" value="DSRM_RNAse_III_family"/>
    <property type="match status" value="1"/>
</dbReference>
<comment type="function">
    <text evidence="15">Digests double-stranded RNA. Involved in the processing of primary rRNA transcript to yield the immediate precursors to the large and small rRNAs (23S and 16S). Processes some mRNAs, and tRNAs when they are encoded in the rRNA operon. Processes pre-crRNA and tracrRNA of type II CRISPR loci if present in the organism.</text>
</comment>
<dbReference type="GO" id="GO:0010468">
    <property type="term" value="P:regulation of gene expression"/>
    <property type="evidence" value="ECO:0007669"/>
    <property type="project" value="TreeGrafter"/>
</dbReference>
<name>A0A4R6BMZ6_9STAP</name>
<dbReference type="GO" id="GO:0003725">
    <property type="term" value="F:double-stranded RNA binding"/>
    <property type="evidence" value="ECO:0007669"/>
    <property type="project" value="TreeGrafter"/>
</dbReference>
<keyword evidence="19" id="KW-1185">Reference proteome</keyword>
<evidence type="ECO:0000256" key="8">
    <source>
        <dbReference type="ARBA" id="ARBA00022694"/>
    </source>
</evidence>
<evidence type="ECO:0000256" key="3">
    <source>
        <dbReference type="ARBA" id="ARBA00010183"/>
    </source>
</evidence>
<dbReference type="RefSeq" id="WP_133429306.1">
    <property type="nucleotide sequence ID" value="NZ_BMCC01000001.1"/>
</dbReference>
<comment type="cofactor">
    <cofactor evidence="15">
        <name>Mg(2+)</name>
        <dbReference type="ChEBI" id="CHEBI:18420"/>
    </cofactor>
</comment>
<feature type="active site" evidence="15">
    <location>
        <position position="61"/>
    </location>
</feature>
<dbReference type="Proteomes" id="UP000295328">
    <property type="component" value="Unassembled WGS sequence"/>
</dbReference>
<dbReference type="OrthoDB" id="9805026at2"/>
<dbReference type="AlphaFoldDB" id="A0A4R6BMZ6"/>
<dbReference type="GO" id="GO:0005737">
    <property type="term" value="C:cytoplasm"/>
    <property type="evidence" value="ECO:0007669"/>
    <property type="project" value="UniProtKB-SubCell"/>
</dbReference>
<reference evidence="18 19" key="1">
    <citation type="submission" date="2019-01" db="EMBL/GenBank/DDBJ databases">
        <title>Draft genome sequences of the type strains of six Macrococcus species.</title>
        <authorList>
            <person name="Mazhar S."/>
            <person name="Altermann E."/>
            <person name="Hill C."/>
            <person name="Mcauliffe O."/>
        </authorList>
    </citation>
    <scope>NUCLEOTIDE SEQUENCE [LARGE SCALE GENOMIC DNA]</scope>
    <source>
        <strain evidence="18 19">CCM4809</strain>
    </source>
</reference>
<evidence type="ECO:0000256" key="7">
    <source>
        <dbReference type="ARBA" id="ARBA00022664"/>
    </source>
</evidence>
<sequence length="241" mass="27328">MNKKQSILYQFHQKFNVKMQELNMQPVNVKLYEQAFSHSSFINDFKMTKIMDNERLEFLGDAVLELVVSQYLYREHSDMSEGQLTKLRAAIVCEPSLVTFASHLHFADLILLGKGEEKTGGRTRPSLIADVFEAFIGALYLDLGFDAAIRFAEQAIFPYIADELLTGTIDFKTYLQEYMHKNGHGQITYRLIEESGPAHFKEFTSEVLTDQTVIGVGTGRTKKESEQQAARLALETVQAGE</sequence>
<feature type="active site" evidence="15">
    <location>
        <position position="133"/>
    </location>
</feature>
<keyword evidence="5 15" id="KW-0963">Cytoplasm</keyword>
<feature type="binding site" evidence="15">
    <location>
        <position position="57"/>
    </location>
    <ligand>
        <name>Mg(2+)</name>
        <dbReference type="ChEBI" id="CHEBI:18420"/>
    </ligand>
</feature>
<evidence type="ECO:0000313" key="19">
    <source>
        <dbReference type="Proteomes" id="UP000295328"/>
    </source>
</evidence>
<dbReference type="PANTHER" id="PTHR11207:SF0">
    <property type="entry name" value="RIBONUCLEASE 3"/>
    <property type="match status" value="1"/>
</dbReference>
<dbReference type="SUPFAM" id="SSF69065">
    <property type="entry name" value="RNase III domain-like"/>
    <property type="match status" value="1"/>
</dbReference>
<comment type="caution">
    <text evidence="18">The sequence shown here is derived from an EMBL/GenBank/DDBJ whole genome shotgun (WGS) entry which is preliminary data.</text>
</comment>
<dbReference type="SMART" id="SM00535">
    <property type="entry name" value="RIBOc"/>
    <property type="match status" value="1"/>
</dbReference>
<feature type="domain" description="DRBM" evidence="16">
    <location>
        <begin position="170"/>
        <end position="239"/>
    </location>
</feature>
<dbReference type="NCBIfam" id="TIGR02191">
    <property type="entry name" value="RNaseIII"/>
    <property type="match status" value="1"/>
</dbReference>
<evidence type="ECO:0000256" key="5">
    <source>
        <dbReference type="ARBA" id="ARBA00022490"/>
    </source>
</evidence>
<dbReference type="EMBL" id="SCWE01000001">
    <property type="protein sequence ID" value="TDM03219.1"/>
    <property type="molecule type" value="Genomic_DNA"/>
</dbReference>
<evidence type="ECO:0000256" key="6">
    <source>
        <dbReference type="ARBA" id="ARBA00022552"/>
    </source>
</evidence>
<comment type="similarity">
    <text evidence="3">Belongs to the ribonuclease III family.</text>
</comment>
<dbReference type="InterPro" id="IPR014720">
    <property type="entry name" value="dsRBD_dom"/>
</dbReference>
<protein>
    <recommendedName>
        <fullName evidence="15">Ribonuclease 3</fullName>
        <ecNumber evidence="15">3.1.26.3</ecNumber>
    </recommendedName>
    <alternativeName>
        <fullName evidence="15">Ribonuclease III</fullName>
        <shortName evidence="15">RNase III</shortName>
    </alternativeName>
</protein>
<evidence type="ECO:0000259" key="16">
    <source>
        <dbReference type="PROSITE" id="PS50137"/>
    </source>
</evidence>
<gene>
    <name evidence="15" type="primary">rnc</name>
    <name evidence="18" type="ORF">ERX37_03800</name>
</gene>
<dbReference type="GO" id="GO:0042802">
    <property type="term" value="F:identical protein binding"/>
    <property type="evidence" value="ECO:0007669"/>
    <property type="project" value="UniProtKB-ARBA"/>
</dbReference>
<organism evidence="18 19">
    <name type="scientific">Macrococcus hajekii</name>
    <dbReference type="NCBI Taxonomy" id="198482"/>
    <lineage>
        <taxon>Bacteria</taxon>
        <taxon>Bacillati</taxon>
        <taxon>Bacillota</taxon>
        <taxon>Bacilli</taxon>
        <taxon>Bacillales</taxon>
        <taxon>Staphylococcaceae</taxon>
        <taxon>Macrococcus</taxon>
    </lineage>
</organism>
<keyword evidence="15" id="KW-0699">rRNA-binding</keyword>
<keyword evidence="9 15" id="KW-0540">Nuclease</keyword>
<keyword evidence="12 15" id="KW-0378">Hydrolase</keyword>
<dbReference type="PROSITE" id="PS50137">
    <property type="entry name" value="DS_RBD"/>
    <property type="match status" value="1"/>
</dbReference>
<evidence type="ECO:0000256" key="11">
    <source>
        <dbReference type="ARBA" id="ARBA00022759"/>
    </source>
</evidence>
<dbReference type="GO" id="GO:0019843">
    <property type="term" value="F:rRNA binding"/>
    <property type="evidence" value="ECO:0007669"/>
    <property type="project" value="UniProtKB-KW"/>
</dbReference>
<evidence type="ECO:0000256" key="14">
    <source>
        <dbReference type="ARBA" id="ARBA00022884"/>
    </source>
</evidence>
<feature type="binding site" evidence="15">
    <location>
        <position position="130"/>
    </location>
    <ligand>
        <name>Mg(2+)</name>
        <dbReference type="ChEBI" id="CHEBI:18420"/>
    </ligand>
</feature>
<keyword evidence="8 15" id="KW-0819">tRNA processing</keyword>